<evidence type="ECO:0000313" key="1">
    <source>
        <dbReference type="EMBL" id="QCE10766.1"/>
    </source>
</evidence>
<name>A0A4D6NAK1_VIGUN</name>
<organism evidence="1 3">
    <name type="scientific">Vigna unguiculata</name>
    <name type="common">Cowpea</name>
    <dbReference type="NCBI Taxonomy" id="3917"/>
    <lineage>
        <taxon>Eukaryota</taxon>
        <taxon>Viridiplantae</taxon>
        <taxon>Streptophyta</taxon>
        <taxon>Embryophyta</taxon>
        <taxon>Tracheophyta</taxon>
        <taxon>Spermatophyta</taxon>
        <taxon>Magnoliopsida</taxon>
        <taxon>eudicotyledons</taxon>
        <taxon>Gunneridae</taxon>
        <taxon>Pentapetalae</taxon>
        <taxon>rosids</taxon>
        <taxon>fabids</taxon>
        <taxon>Fabales</taxon>
        <taxon>Fabaceae</taxon>
        <taxon>Papilionoideae</taxon>
        <taxon>50 kb inversion clade</taxon>
        <taxon>NPAAA clade</taxon>
        <taxon>indigoferoid/millettioid clade</taxon>
        <taxon>Phaseoleae</taxon>
        <taxon>Vigna</taxon>
    </lineage>
</organism>
<dbReference type="Proteomes" id="UP000501690">
    <property type="component" value="Linkage Group LG10"/>
</dbReference>
<accession>A0A4D6NAK1</accession>
<protein>
    <submittedName>
        <fullName evidence="1">Uncharacterized protein</fullName>
    </submittedName>
</protein>
<reference evidence="1 3" key="1">
    <citation type="submission" date="2019-04" db="EMBL/GenBank/DDBJ databases">
        <title>An improved genome assembly and genetic linkage map for asparagus bean, Vigna unguiculata ssp. sesquipedialis.</title>
        <authorList>
            <person name="Xia Q."/>
            <person name="Zhang R."/>
            <person name="Dong Y."/>
        </authorList>
    </citation>
    <scope>NUCLEOTIDE SEQUENCE [LARGE SCALE GENOMIC DNA]</scope>
    <source>
        <tissue evidence="1">Leaf</tissue>
    </source>
</reference>
<sequence length="114" mass="12501">MKRDGGAMKKTKRQVLVAGGGIREDDGCCSGECSDNVYAGTSTRGAVMVAAARCAKKMMQAGKVWRRSSGCCIFRRGYDVVAVVRRERDGWQCASVGSGSRTWWLPWRMTAATW</sequence>
<proteinExistence type="predicted"/>
<dbReference type="EMBL" id="CP039354">
    <property type="protein sequence ID" value="QCE10766.1"/>
    <property type="molecule type" value="Genomic_DNA"/>
</dbReference>
<keyword evidence="3" id="KW-1185">Reference proteome</keyword>
<gene>
    <name evidence="1" type="ORF">DEO72_LG10g1998</name>
    <name evidence="2" type="ORF">DEO72_LG10g1999</name>
</gene>
<dbReference type="AlphaFoldDB" id="A0A4D6NAK1"/>
<evidence type="ECO:0000313" key="3">
    <source>
        <dbReference type="Proteomes" id="UP000501690"/>
    </source>
</evidence>
<dbReference type="EMBL" id="CP039354">
    <property type="protein sequence ID" value="QCE10767.1"/>
    <property type="molecule type" value="Genomic_DNA"/>
</dbReference>
<evidence type="ECO:0000313" key="2">
    <source>
        <dbReference type="EMBL" id="QCE10767.1"/>
    </source>
</evidence>